<dbReference type="PANTHER" id="PTHR45973">
    <property type="entry name" value="PROTEIN PHOSPHATASE 1 REGULATORY SUBUNIT SDS22-RELATED"/>
    <property type="match status" value="1"/>
</dbReference>
<feature type="region of interest" description="Disordered" evidence="10">
    <location>
        <begin position="641"/>
        <end position="660"/>
    </location>
</feature>
<feature type="region of interest" description="Disordered" evidence="10">
    <location>
        <begin position="572"/>
        <end position="616"/>
    </location>
</feature>
<gene>
    <name evidence="11" type="ORF">MNOR_LOCUS32011</name>
</gene>
<keyword evidence="12" id="KW-1185">Reference proteome</keyword>
<evidence type="ECO:0000256" key="10">
    <source>
        <dbReference type="SAM" id="MobiDB-lite"/>
    </source>
</evidence>
<comment type="similarity">
    <text evidence="3">Belongs to the DNAAF1 family.</text>
</comment>
<dbReference type="EMBL" id="CAXKWB010042494">
    <property type="protein sequence ID" value="CAL4157962.1"/>
    <property type="molecule type" value="Genomic_DNA"/>
</dbReference>
<keyword evidence="5" id="KW-0677">Repeat</keyword>
<feature type="non-terminal residue" evidence="11">
    <location>
        <position position="899"/>
    </location>
</feature>
<feature type="compositionally biased region" description="Low complexity" evidence="10">
    <location>
        <begin position="689"/>
        <end position="700"/>
    </location>
</feature>
<feature type="coiled-coil region" evidence="9">
    <location>
        <begin position="281"/>
        <end position="343"/>
    </location>
</feature>
<evidence type="ECO:0000256" key="5">
    <source>
        <dbReference type="ARBA" id="ARBA00022737"/>
    </source>
</evidence>
<dbReference type="InterPro" id="IPR003591">
    <property type="entry name" value="Leu-rich_rpt_typical-subtyp"/>
</dbReference>
<proteinExistence type="inferred from homology"/>
<dbReference type="AlphaFoldDB" id="A0AAV2S401"/>
<dbReference type="InterPro" id="IPR050576">
    <property type="entry name" value="Cilia_flagella_integrity"/>
</dbReference>
<dbReference type="Pfam" id="PF14580">
    <property type="entry name" value="LRR_9"/>
    <property type="match status" value="1"/>
</dbReference>
<dbReference type="SMART" id="SM00365">
    <property type="entry name" value="LRR_SD22"/>
    <property type="match status" value="4"/>
</dbReference>
<evidence type="ECO:0000256" key="6">
    <source>
        <dbReference type="ARBA" id="ARBA00023069"/>
    </source>
</evidence>
<comment type="function">
    <text evidence="1">Cilium-specific protein required for cilia structures.</text>
</comment>
<accession>A0AAV2S401</accession>
<feature type="region of interest" description="Disordered" evidence="10">
    <location>
        <begin position="680"/>
        <end position="719"/>
    </location>
</feature>
<dbReference type="InterPro" id="IPR032675">
    <property type="entry name" value="LRR_dom_sf"/>
</dbReference>
<reference evidence="11 12" key="1">
    <citation type="submission" date="2024-05" db="EMBL/GenBank/DDBJ databases">
        <authorList>
            <person name="Wallberg A."/>
        </authorList>
    </citation>
    <scope>NUCLEOTIDE SEQUENCE [LARGE SCALE GENOMIC DNA]</scope>
</reference>
<dbReference type="Gene3D" id="3.80.10.10">
    <property type="entry name" value="Ribonuclease Inhibitor"/>
    <property type="match status" value="2"/>
</dbReference>
<feature type="compositionally biased region" description="Polar residues" evidence="10">
    <location>
        <begin position="589"/>
        <end position="598"/>
    </location>
</feature>
<evidence type="ECO:0000313" key="12">
    <source>
        <dbReference type="Proteomes" id="UP001497623"/>
    </source>
</evidence>
<evidence type="ECO:0000256" key="7">
    <source>
        <dbReference type="ARBA" id="ARBA00023273"/>
    </source>
</evidence>
<evidence type="ECO:0000256" key="3">
    <source>
        <dbReference type="ARBA" id="ARBA00006453"/>
    </source>
</evidence>
<evidence type="ECO:0000256" key="9">
    <source>
        <dbReference type="SAM" id="Coils"/>
    </source>
</evidence>
<dbReference type="GO" id="GO:0005930">
    <property type="term" value="C:axoneme"/>
    <property type="evidence" value="ECO:0007669"/>
    <property type="project" value="TreeGrafter"/>
</dbReference>
<dbReference type="Proteomes" id="UP001497623">
    <property type="component" value="Unassembled WGS sequence"/>
</dbReference>
<evidence type="ECO:0000256" key="1">
    <source>
        <dbReference type="ARBA" id="ARBA00003843"/>
    </source>
</evidence>
<protein>
    <recommendedName>
        <fullName evidence="8">Dynein axonemal assembly factor 1 homolog</fullName>
    </recommendedName>
</protein>
<evidence type="ECO:0000313" key="11">
    <source>
        <dbReference type="EMBL" id="CAL4157962.1"/>
    </source>
</evidence>
<dbReference type="GO" id="GO:0070840">
    <property type="term" value="F:dynein complex binding"/>
    <property type="evidence" value="ECO:0007669"/>
    <property type="project" value="TreeGrafter"/>
</dbReference>
<evidence type="ECO:0000256" key="8">
    <source>
        <dbReference type="ARBA" id="ARBA00024433"/>
    </source>
</evidence>
<dbReference type="GO" id="GO:0035082">
    <property type="term" value="P:axoneme assembly"/>
    <property type="evidence" value="ECO:0007669"/>
    <property type="project" value="TreeGrafter"/>
</dbReference>
<comment type="caution">
    <text evidence="11">The sequence shown here is derived from an EMBL/GenBank/DDBJ whole genome shotgun (WGS) entry which is preliminary data.</text>
</comment>
<keyword evidence="9" id="KW-0175">Coiled coil</keyword>
<dbReference type="PROSITE" id="PS51450">
    <property type="entry name" value="LRR"/>
    <property type="match status" value="4"/>
</dbReference>
<keyword evidence="7" id="KW-0966">Cell projection</keyword>
<dbReference type="SUPFAM" id="SSF52075">
    <property type="entry name" value="Outer arm dynein light chain 1"/>
    <property type="match status" value="1"/>
</dbReference>
<feature type="non-terminal residue" evidence="11">
    <location>
        <position position="1"/>
    </location>
</feature>
<dbReference type="PANTHER" id="PTHR45973:SF9">
    <property type="entry name" value="LEUCINE-RICH REPEAT-CONTAINING PROTEIN 46"/>
    <property type="match status" value="1"/>
</dbReference>
<keyword evidence="4" id="KW-0433">Leucine-rich repeat</keyword>
<comment type="subcellular location">
    <subcellularLocation>
        <location evidence="2">Cell projection</location>
        <location evidence="2">Cilium</location>
    </subcellularLocation>
</comment>
<evidence type="ECO:0000256" key="2">
    <source>
        <dbReference type="ARBA" id="ARBA00004138"/>
    </source>
</evidence>
<keyword evidence="6" id="KW-0969">Cilium</keyword>
<sequence>VNKLYITPRLNDVLYLYFKGYSKIENLEEYTGLKCLWLENNGFREITGLDHLQNLRSLHLHHNLLTSLNGVENLKSLVTLNVSYNNIKKIEFIDALPSLENLQMSHNRLQEVPDMEALRGCQKLLSLDISHNKIQGPSLVQLLGGMPAVRVIQLMSNPVMRQVKAYRNTMIVTCKQLTYLDERPVFPVDRAAADAWFSGGVEAERAKRREWADREHQKQRDCVNAVLRLRERVKKEKEERIARGEVEDGNNGMVVQGEGDEVIYALTPEAKLWAENRLKKIREEKQNKSAKEDILKKYEDKLHLDELKAGYTENIDLNDAENAHSLNKLIENISDQITDEEKAFLQEEGTSLGDISKFFSCNSQEDETGQEIENNKTDLIISDNNEEKVSNSEEENSLNEINSTTYTPKEFSTNPNIQIKAEVDSTVSENSNNSETDQLWYTSCRNFIARHSQQKPEDLLSDESDDIVLGEGHGNDDRVSQGSDNSRCSSSTPGGLHTYSASALRQSTTYGLGKQDESSDDITSDDCVIQPVTETMESILNTLNLENIVNEARENIITNMLEPESYYYDEVSNNSRSSASEEQRLSVEECTSSDNRSSGGEDEEDIGNGQNENGAEWVERHSTVPVHGSQWMEETRRKIEEEGWENNMSSPSDDNEDSKQIHIFKREDFIKERYPELVPNEYKSDSESSEISVSPLSSFSEDSEESENSAEPNTLNEQLGETAAISQILKGIESIRKHGPNCITVMGDSDCKTPGLIDLYVEVKDENAEQSLITNNTEITEYHSNFDTESGTSSAIKTTDGNQNKHVGVQENVQQKFLSRSYEPTLLKDDESFNKPRESIFSTRSSLRNSHESFVKGLNITSETDRSSHAPNFEPISLLQRSKPSIKPLIQMIESTIRS</sequence>
<dbReference type="SMART" id="SM00369">
    <property type="entry name" value="LRR_TYP"/>
    <property type="match status" value="3"/>
</dbReference>
<name>A0AAV2S401_MEGNR</name>
<feature type="compositionally biased region" description="Acidic residues" evidence="10">
    <location>
        <begin position="459"/>
        <end position="468"/>
    </location>
</feature>
<organism evidence="11 12">
    <name type="scientific">Meganyctiphanes norvegica</name>
    <name type="common">Northern krill</name>
    <name type="synonym">Thysanopoda norvegica</name>
    <dbReference type="NCBI Taxonomy" id="48144"/>
    <lineage>
        <taxon>Eukaryota</taxon>
        <taxon>Metazoa</taxon>
        <taxon>Ecdysozoa</taxon>
        <taxon>Arthropoda</taxon>
        <taxon>Crustacea</taxon>
        <taxon>Multicrustacea</taxon>
        <taxon>Malacostraca</taxon>
        <taxon>Eumalacostraca</taxon>
        <taxon>Eucarida</taxon>
        <taxon>Euphausiacea</taxon>
        <taxon>Euphausiidae</taxon>
        <taxon>Meganyctiphanes</taxon>
    </lineage>
</organism>
<feature type="region of interest" description="Disordered" evidence="10">
    <location>
        <begin position="365"/>
        <end position="399"/>
    </location>
</feature>
<feature type="region of interest" description="Disordered" evidence="10">
    <location>
        <begin position="454"/>
        <end position="501"/>
    </location>
</feature>
<evidence type="ECO:0000256" key="4">
    <source>
        <dbReference type="ARBA" id="ARBA00022614"/>
    </source>
</evidence>
<feature type="compositionally biased region" description="Polar residues" evidence="10">
    <location>
        <begin position="480"/>
        <end position="501"/>
    </location>
</feature>
<dbReference type="InterPro" id="IPR001611">
    <property type="entry name" value="Leu-rich_rpt"/>
</dbReference>